<feature type="domain" description="IPO4/5-like TPR repeats" evidence="12">
    <location>
        <begin position="107"/>
        <end position="264"/>
    </location>
</feature>
<keyword evidence="3" id="KW-0813">Transport</keyword>
<evidence type="ECO:0000256" key="3">
    <source>
        <dbReference type="ARBA" id="ARBA00022448"/>
    </source>
</evidence>
<reference evidence="13" key="2">
    <citation type="submission" date="2023-02" db="EMBL/GenBank/DDBJ databases">
        <authorList>
            <consortium name="DOE Joint Genome Institute"/>
            <person name="Mondo S.J."/>
            <person name="Chang Y."/>
            <person name="Wang Y."/>
            <person name="Ahrendt S."/>
            <person name="Andreopoulos W."/>
            <person name="Barry K."/>
            <person name="Beard J."/>
            <person name="Benny G.L."/>
            <person name="Blankenship S."/>
            <person name="Bonito G."/>
            <person name="Cuomo C."/>
            <person name="Desiro A."/>
            <person name="Gervers K.A."/>
            <person name="Hundley H."/>
            <person name="Kuo A."/>
            <person name="LaButti K."/>
            <person name="Lang B.F."/>
            <person name="Lipzen A."/>
            <person name="O'Donnell K."/>
            <person name="Pangilinan J."/>
            <person name="Reynolds N."/>
            <person name="Sandor L."/>
            <person name="Smith M.W."/>
            <person name="Tsang A."/>
            <person name="Grigoriev I.V."/>
            <person name="Stajich J.E."/>
            <person name="Spatafora J.W."/>
        </authorList>
    </citation>
    <scope>NUCLEOTIDE SEQUENCE</scope>
    <source>
        <strain evidence="13">RSA 2281</strain>
    </source>
</reference>
<accession>A0AAD5P9N1</accession>
<keyword evidence="6" id="KW-0653">Protein transport</keyword>
<dbReference type="InterPro" id="IPR001494">
    <property type="entry name" value="Importin-beta_N"/>
</dbReference>
<dbReference type="SUPFAM" id="SSF48371">
    <property type="entry name" value="ARM repeat"/>
    <property type="match status" value="1"/>
</dbReference>
<dbReference type="Proteomes" id="UP001209540">
    <property type="component" value="Unassembled WGS sequence"/>
</dbReference>
<evidence type="ECO:0000256" key="2">
    <source>
        <dbReference type="ARBA" id="ARBA00004496"/>
    </source>
</evidence>
<dbReference type="InterPro" id="IPR058584">
    <property type="entry name" value="IMB1_TNPO1-like_TPR"/>
</dbReference>
<evidence type="ECO:0000259" key="10">
    <source>
        <dbReference type="Pfam" id="PF03810"/>
    </source>
</evidence>
<dbReference type="Pfam" id="PF03810">
    <property type="entry name" value="IBN_N"/>
    <property type="match status" value="1"/>
</dbReference>
<dbReference type="Pfam" id="PF25574">
    <property type="entry name" value="TPR_IMB1"/>
    <property type="match status" value="1"/>
</dbReference>
<sequence>MSIWQPQQQGLNDLLLLLRDATRPESRDQLLVQQKLASFNEIPDYNSYLVYILTKMPQIDSYPRAIAGHLLKNNIRSYFNNIPLQVLDHVKLCCTEALNSPDPDLDVRRTIASSIAAIVTRGQVHNWPQILQVLVEKLDSPDPVTIEMAFDALAMICEDAARDLDQQQLPEGASTKPLDFMIPKFIQFFYNPDAKLRATAITATSQFIMLQSESLLRNMDAYLRALFSRATDDSSRVRQEICRSLVMVLEASPEALAPYIDAVIDYMIYCTQDETEEVALEACDFWIQFSNLDNEMYNRLLPYLPKIVPELLKRMVYSDMDLLMLGGSDEDDAHIPDNEMEIKPRHSRRHRGPMSTNATSMKSTTPHPPATTMTSDGTAITTTGNEEHNRHSNGNEHYHHGNGASLGDDDQESEDDDEDNDDEEDDDDEDYDDDEFYSEWTLRKCSAAALDVLSTTYQRHIVVALLPLLNHNLFSEDWKERESGILALGAAAEGGMEDIAPHLPEMMPYLIQSLNDPKPLIRSITCWALGRFSRWCVEQAAIPEGRVKFFEPVLFNLLQRILDKNKRVQEAACSAFATLEEEATVELVPYLEPILINLTTAFNTYQHKNLLILYDALGTLAESVGSALNQPRCLVLMMPPLIAKWNKLSDQDTDLFPLLECLSSVTAALGTVFAPYAEPVFTRCVKLVATTLHQIFMSDKYPDEYDPPDVEFMVVALDLLSGLVQGLGQLIDPLVAKSDPPLLSLLAVCIHDPVTEVLQATYALIGDLAMACFDRLQDYLPQPILPELIEQISPDPSLVSVSNNAVWAVGEIAIRWGQRMQPFIEPLLHRLFPLMINPETQESLQENATITIGRLGYACPEIVAGHLPEFIGPWLEKSILLRENDEKDTAFQGLCTVIKVNPNGIADQFNNLFELIARYQRPSPQLSKSLSEILMGYKNMLNDEQWQLAWGGLTAETQQALNEKYSV</sequence>
<dbReference type="EMBL" id="JAIXMP010000031">
    <property type="protein sequence ID" value="KAI9250936.1"/>
    <property type="molecule type" value="Genomic_DNA"/>
</dbReference>
<evidence type="ECO:0000256" key="5">
    <source>
        <dbReference type="ARBA" id="ARBA00022737"/>
    </source>
</evidence>
<dbReference type="Gene3D" id="1.25.10.10">
    <property type="entry name" value="Leucine-rich Repeat Variant"/>
    <property type="match status" value="2"/>
</dbReference>
<name>A0AAD5P9N1_9FUNG</name>
<gene>
    <name evidence="13" type="ORF">BDA99DRAFT_469390</name>
</gene>
<feature type="compositionally biased region" description="Basic and acidic residues" evidence="9">
    <location>
        <begin position="333"/>
        <end position="344"/>
    </location>
</feature>
<dbReference type="GO" id="GO:0031267">
    <property type="term" value="F:small GTPase binding"/>
    <property type="evidence" value="ECO:0007669"/>
    <property type="project" value="InterPro"/>
</dbReference>
<evidence type="ECO:0000256" key="8">
    <source>
        <dbReference type="ARBA" id="ARBA00038423"/>
    </source>
</evidence>
<evidence type="ECO:0000259" key="12">
    <source>
        <dbReference type="Pfam" id="PF25780"/>
    </source>
</evidence>
<comment type="similarity">
    <text evidence="8">Belongs to the importin beta family. Importin beta-2 subfamily.</text>
</comment>
<feature type="compositionally biased region" description="Basic and acidic residues" evidence="9">
    <location>
        <begin position="385"/>
        <end position="399"/>
    </location>
</feature>
<evidence type="ECO:0000313" key="13">
    <source>
        <dbReference type="EMBL" id="KAI9250936.1"/>
    </source>
</evidence>
<keyword evidence="5" id="KW-0677">Repeat</keyword>
<dbReference type="InterPro" id="IPR040122">
    <property type="entry name" value="Importin_beta"/>
</dbReference>
<proteinExistence type="inferred from homology"/>
<comment type="caution">
    <text evidence="13">The sequence shown here is derived from an EMBL/GenBank/DDBJ whole genome shotgun (WGS) entry which is preliminary data.</text>
</comment>
<evidence type="ECO:0000313" key="14">
    <source>
        <dbReference type="Proteomes" id="UP001209540"/>
    </source>
</evidence>
<evidence type="ECO:0000256" key="1">
    <source>
        <dbReference type="ARBA" id="ARBA00004123"/>
    </source>
</evidence>
<dbReference type="GO" id="GO:0005737">
    <property type="term" value="C:cytoplasm"/>
    <property type="evidence" value="ECO:0007669"/>
    <property type="project" value="UniProtKB-SubCell"/>
</dbReference>
<dbReference type="PANTHER" id="PTHR10527">
    <property type="entry name" value="IMPORTIN BETA"/>
    <property type="match status" value="1"/>
</dbReference>
<keyword evidence="14" id="KW-1185">Reference proteome</keyword>
<organism evidence="13 14">
    <name type="scientific">Phascolomyces articulosus</name>
    <dbReference type="NCBI Taxonomy" id="60185"/>
    <lineage>
        <taxon>Eukaryota</taxon>
        <taxon>Fungi</taxon>
        <taxon>Fungi incertae sedis</taxon>
        <taxon>Mucoromycota</taxon>
        <taxon>Mucoromycotina</taxon>
        <taxon>Mucoromycetes</taxon>
        <taxon>Mucorales</taxon>
        <taxon>Lichtheimiaceae</taxon>
        <taxon>Phascolomyces</taxon>
    </lineage>
</organism>
<dbReference type="Pfam" id="PF25780">
    <property type="entry name" value="TPR_IPO5"/>
    <property type="match status" value="1"/>
</dbReference>
<comment type="subcellular location">
    <subcellularLocation>
        <location evidence="2">Cytoplasm</location>
    </subcellularLocation>
    <subcellularLocation>
        <location evidence="1">Nucleus</location>
    </subcellularLocation>
</comment>
<dbReference type="GO" id="GO:0006606">
    <property type="term" value="P:protein import into nucleus"/>
    <property type="evidence" value="ECO:0007669"/>
    <property type="project" value="InterPro"/>
</dbReference>
<evidence type="ECO:0000256" key="4">
    <source>
        <dbReference type="ARBA" id="ARBA00022490"/>
    </source>
</evidence>
<evidence type="ECO:0000259" key="11">
    <source>
        <dbReference type="Pfam" id="PF25574"/>
    </source>
</evidence>
<evidence type="ECO:0000256" key="6">
    <source>
        <dbReference type="ARBA" id="ARBA00022927"/>
    </source>
</evidence>
<dbReference type="FunFam" id="1.25.10.10:FF:000028">
    <property type="entry name" value="Transportin-1 isoform 1"/>
    <property type="match status" value="1"/>
</dbReference>
<keyword evidence="7" id="KW-0539">Nucleus</keyword>
<dbReference type="InterPro" id="IPR011989">
    <property type="entry name" value="ARM-like"/>
</dbReference>
<feature type="domain" description="Importin N-terminal" evidence="10">
    <location>
        <begin position="33"/>
        <end position="98"/>
    </location>
</feature>
<dbReference type="Pfam" id="PF13513">
    <property type="entry name" value="HEAT_EZ"/>
    <property type="match status" value="1"/>
</dbReference>
<protein>
    <submittedName>
        <fullName evidence="13">Armadillo-type protein</fullName>
    </submittedName>
</protein>
<keyword evidence="4" id="KW-0963">Cytoplasm</keyword>
<evidence type="ECO:0000256" key="9">
    <source>
        <dbReference type="SAM" id="MobiDB-lite"/>
    </source>
</evidence>
<feature type="domain" description="Importin subunit beta-1/Transportin-1-like TPR repeats" evidence="11">
    <location>
        <begin position="554"/>
        <end position="791"/>
    </location>
</feature>
<dbReference type="InterPro" id="IPR057672">
    <property type="entry name" value="TPR_IPO4/5"/>
</dbReference>
<reference evidence="13" key="1">
    <citation type="journal article" date="2022" name="IScience">
        <title>Evolution of zygomycete secretomes and the origins of terrestrial fungal ecologies.</title>
        <authorList>
            <person name="Chang Y."/>
            <person name="Wang Y."/>
            <person name="Mondo S."/>
            <person name="Ahrendt S."/>
            <person name="Andreopoulos W."/>
            <person name="Barry K."/>
            <person name="Beard J."/>
            <person name="Benny G.L."/>
            <person name="Blankenship S."/>
            <person name="Bonito G."/>
            <person name="Cuomo C."/>
            <person name="Desiro A."/>
            <person name="Gervers K.A."/>
            <person name="Hundley H."/>
            <person name="Kuo A."/>
            <person name="LaButti K."/>
            <person name="Lang B.F."/>
            <person name="Lipzen A."/>
            <person name="O'Donnell K."/>
            <person name="Pangilinan J."/>
            <person name="Reynolds N."/>
            <person name="Sandor L."/>
            <person name="Smith M.E."/>
            <person name="Tsang A."/>
            <person name="Grigoriev I.V."/>
            <person name="Stajich J.E."/>
            <person name="Spatafora J.W."/>
        </authorList>
    </citation>
    <scope>NUCLEOTIDE SEQUENCE</scope>
    <source>
        <strain evidence="13">RSA 2281</strain>
    </source>
</reference>
<dbReference type="InterPro" id="IPR016024">
    <property type="entry name" value="ARM-type_fold"/>
</dbReference>
<dbReference type="AlphaFoldDB" id="A0AAD5P9N1"/>
<feature type="compositionally biased region" description="Polar residues" evidence="9">
    <location>
        <begin position="354"/>
        <end position="384"/>
    </location>
</feature>
<dbReference type="GO" id="GO:0031981">
    <property type="term" value="C:nuclear lumen"/>
    <property type="evidence" value="ECO:0007669"/>
    <property type="project" value="UniProtKB-ARBA"/>
</dbReference>
<evidence type="ECO:0000256" key="7">
    <source>
        <dbReference type="ARBA" id="ARBA00023242"/>
    </source>
</evidence>
<feature type="compositionally biased region" description="Acidic residues" evidence="9">
    <location>
        <begin position="407"/>
        <end position="433"/>
    </location>
</feature>
<feature type="region of interest" description="Disordered" evidence="9">
    <location>
        <begin position="328"/>
        <end position="433"/>
    </location>
</feature>